<proteinExistence type="predicted"/>
<gene>
    <name evidence="2" type="ORF">WG925_07375</name>
</gene>
<sequence>MTASDDAWSWPDATTAARDLAAHLEDAARALRDGRAEVRRSATGTASDGHRQLEVDLTWREDAS</sequence>
<feature type="region of interest" description="Disordered" evidence="1">
    <location>
        <begin position="38"/>
        <end position="64"/>
    </location>
</feature>
<keyword evidence="3" id="KW-1185">Reference proteome</keyword>
<comment type="caution">
    <text evidence="2">The sequence shown here is derived from an EMBL/GenBank/DDBJ whole genome shotgun (WGS) entry which is preliminary data.</text>
</comment>
<organism evidence="2 3">
    <name type="scientific">Pseudonocardia alni subsp. carboxydivorans</name>
    <dbReference type="NCBI Taxonomy" id="415010"/>
    <lineage>
        <taxon>Bacteria</taxon>
        <taxon>Bacillati</taxon>
        <taxon>Actinomycetota</taxon>
        <taxon>Actinomycetes</taxon>
        <taxon>Pseudonocardiales</taxon>
        <taxon>Pseudonocardiaceae</taxon>
        <taxon>Pseudonocardia</taxon>
    </lineage>
</organism>
<name>A0ABU9AAX9_PSEA5</name>
<evidence type="ECO:0008006" key="4">
    <source>
        <dbReference type="Google" id="ProtNLM"/>
    </source>
</evidence>
<feature type="compositionally biased region" description="Basic and acidic residues" evidence="1">
    <location>
        <begin position="48"/>
        <end position="64"/>
    </location>
</feature>
<evidence type="ECO:0000256" key="1">
    <source>
        <dbReference type="SAM" id="MobiDB-lite"/>
    </source>
</evidence>
<dbReference type="EMBL" id="JBBPIX010000003">
    <property type="protein sequence ID" value="MEK6463553.1"/>
    <property type="molecule type" value="Genomic_DNA"/>
</dbReference>
<dbReference type="Proteomes" id="UP001367513">
    <property type="component" value="Unassembled WGS sequence"/>
</dbReference>
<evidence type="ECO:0000313" key="2">
    <source>
        <dbReference type="EMBL" id="MEK6463553.1"/>
    </source>
</evidence>
<reference evidence="2 3" key="1">
    <citation type="submission" date="2024-03" db="EMBL/GenBank/DDBJ databases">
        <title>Draft genome sequence of Pseudonocardia carboxydivorans JCM 14827.</title>
        <authorList>
            <person name="Duangmal K."/>
        </authorList>
    </citation>
    <scope>NUCLEOTIDE SEQUENCE [LARGE SCALE GENOMIC DNA]</scope>
    <source>
        <strain evidence="2 3">JCM 14827</strain>
    </source>
</reference>
<dbReference type="RefSeq" id="WP_346107717.1">
    <property type="nucleotide sequence ID" value="NZ_BAAAOD010000077.1"/>
</dbReference>
<protein>
    <recommendedName>
        <fullName evidence="4">Amphi-Trp domain-containing protein</fullName>
    </recommendedName>
</protein>
<evidence type="ECO:0000313" key="3">
    <source>
        <dbReference type="Proteomes" id="UP001367513"/>
    </source>
</evidence>
<accession>A0ABU9AAX9</accession>